<organism evidence="11 12">
    <name type="scientific">Hadarchaeum yellowstonense</name>
    <dbReference type="NCBI Taxonomy" id="1776334"/>
    <lineage>
        <taxon>Archaea</taxon>
        <taxon>Methanobacteriati</taxon>
        <taxon>Candidatus Hadarchaeota</taxon>
        <taxon>Candidatus Hadarchaeia</taxon>
        <taxon>Candidatus Hadarchaeales</taxon>
        <taxon>Candidatus Hadarchaeaceae</taxon>
        <taxon>Candidatus Hadarchaeum</taxon>
    </lineage>
</organism>
<dbReference type="HAMAP" id="MF_00307">
    <property type="entry name" value="PfdB"/>
    <property type="match status" value="1"/>
</dbReference>
<dbReference type="Gene3D" id="1.10.287.370">
    <property type="match status" value="1"/>
</dbReference>
<dbReference type="InterPro" id="IPR002777">
    <property type="entry name" value="PFD_beta-like"/>
</dbReference>
<protein>
    <recommendedName>
        <fullName evidence="4 9">Prefoldin subunit beta</fullName>
    </recommendedName>
    <alternativeName>
        <fullName evidence="8 9">GimC subunit beta</fullName>
    </alternativeName>
</protein>
<dbReference type="SUPFAM" id="SSF46579">
    <property type="entry name" value="Prefoldin"/>
    <property type="match status" value="1"/>
</dbReference>
<comment type="subcellular location">
    <subcellularLocation>
        <location evidence="1 9">Cytoplasm</location>
    </subcellularLocation>
</comment>
<gene>
    <name evidence="9" type="primary">pfdB</name>
    <name evidence="11" type="ORF">APZ16_06465</name>
</gene>
<evidence type="ECO:0000256" key="3">
    <source>
        <dbReference type="ARBA" id="ARBA00011716"/>
    </source>
</evidence>
<evidence type="ECO:0000256" key="9">
    <source>
        <dbReference type="HAMAP-Rule" id="MF_00307"/>
    </source>
</evidence>
<dbReference type="GO" id="GO:0051082">
    <property type="term" value="F:unfolded protein binding"/>
    <property type="evidence" value="ECO:0007669"/>
    <property type="project" value="UniProtKB-UniRule"/>
</dbReference>
<dbReference type="PANTHER" id="PTHR20903:SF0">
    <property type="entry name" value="PREFOLDIN SUBUNIT 1"/>
    <property type="match status" value="1"/>
</dbReference>
<dbReference type="InterPro" id="IPR009053">
    <property type="entry name" value="Prefoldin"/>
</dbReference>
<evidence type="ECO:0000256" key="6">
    <source>
        <dbReference type="ARBA" id="ARBA00023186"/>
    </source>
</evidence>
<dbReference type="Pfam" id="PF01920">
    <property type="entry name" value="Prefoldin_2"/>
    <property type="match status" value="1"/>
</dbReference>
<accession>A0A147JY45</accession>
<evidence type="ECO:0000256" key="7">
    <source>
        <dbReference type="ARBA" id="ARBA00025077"/>
    </source>
</evidence>
<dbReference type="InterPro" id="IPR012713">
    <property type="entry name" value="PfdB"/>
</dbReference>
<dbReference type="EMBL" id="LQMQ01000021">
    <property type="protein sequence ID" value="KUO41431.1"/>
    <property type="molecule type" value="Genomic_DNA"/>
</dbReference>
<comment type="subunit">
    <text evidence="3 9">Heterohexamer of two alpha and four beta subunits.</text>
</comment>
<dbReference type="GO" id="GO:0044183">
    <property type="term" value="F:protein folding chaperone"/>
    <property type="evidence" value="ECO:0007669"/>
    <property type="project" value="TreeGrafter"/>
</dbReference>
<evidence type="ECO:0000313" key="11">
    <source>
        <dbReference type="EMBL" id="KUO41431.1"/>
    </source>
</evidence>
<dbReference type="GO" id="GO:0016272">
    <property type="term" value="C:prefoldin complex"/>
    <property type="evidence" value="ECO:0007669"/>
    <property type="project" value="UniProtKB-UniRule"/>
</dbReference>
<reference evidence="11 12" key="1">
    <citation type="journal article" date="2016" name="Nat. Microbiol.">
        <title>Genomic inference of the metabolism of cosmopolitan subsurface Archaea, Hadesarchaea.</title>
        <authorList>
            <person name="Baker B.J."/>
            <person name="Saw J.H."/>
            <person name="Lind A.E."/>
            <person name="Lazar C.S."/>
            <person name="Hinrichs K.-U."/>
            <person name="Teske A.P."/>
            <person name="Ettema T.J."/>
        </authorList>
    </citation>
    <scope>NUCLEOTIDE SEQUENCE [LARGE SCALE GENOMIC DNA]</scope>
</reference>
<evidence type="ECO:0000256" key="8">
    <source>
        <dbReference type="ARBA" id="ARBA00033461"/>
    </source>
</evidence>
<comment type="caution">
    <text evidence="11">The sequence shown here is derived from an EMBL/GenBank/DDBJ whole genome shotgun (WGS) entry which is preliminary data.</text>
</comment>
<feature type="coiled-coil region" evidence="10">
    <location>
        <begin position="72"/>
        <end position="106"/>
    </location>
</feature>
<proteinExistence type="inferred from homology"/>
<dbReference type="STRING" id="1776334.APZ16_06465"/>
<sequence length="121" mass="13911">MDKLSPQMRHQLAQFQQAQQQAQILLNQKQQLEVLLRETARAHEELAKLPDDAVVYKSLGTILVRANKVELQKSLAEQKETLDLRIKTLERQTERAIQRLQEMQSKIDEALKGQKPEGLAS</sequence>
<dbReference type="NCBIfam" id="TIGR02338">
    <property type="entry name" value="gimC_beta"/>
    <property type="match status" value="1"/>
</dbReference>
<evidence type="ECO:0000256" key="10">
    <source>
        <dbReference type="SAM" id="Coils"/>
    </source>
</evidence>
<keyword evidence="6 9" id="KW-0143">Chaperone</keyword>
<dbReference type="Proteomes" id="UP000074294">
    <property type="component" value="Unassembled WGS sequence"/>
</dbReference>
<dbReference type="GO" id="GO:0005737">
    <property type="term" value="C:cytoplasm"/>
    <property type="evidence" value="ECO:0007669"/>
    <property type="project" value="UniProtKB-SubCell"/>
</dbReference>
<keyword evidence="5 9" id="KW-0963">Cytoplasm</keyword>
<evidence type="ECO:0000256" key="1">
    <source>
        <dbReference type="ARBA" id="ARBA00004496"/>
    </source>
</evidence>
<comment type="function">
    <text evidence="7 9">Molecular chaperone capable of stabilizing a range of proteins. Seems to fulfill an ATP-independent, HSP70-like function in archaeal de novo protein folding.</text>
</comment>
<evidence type="ECO:0000313" key="12">
    <source>
        <dbReference type="Proteomes" id="UP000074294"/>
    </source>
</evidence>
<evidence type="ECO:0000256" key="2">
    <source>
        <dbReference type="ARBA" id="ARBA00008045"/>
    </source>
</evidence>
<dbReference type="CDD" id="cd23162">
    <property type="entry name" value="Prefoldin_beta_GimC"/>
    <property type="match status" value="1"/>
</dbReference>
<name>A0A147JY45_HADYE</name>
<feature type="coiled-coil region" evidence="10">
    <location>
        <begin position="15"/>
        <end position="45"/>
    </location>
</feature>
<evidence type="ECO:0000256" key="5">
    <source>
        <dbReference type="ARBA" id="ARBA00022490"/>
    </source>
</evidence>
<keyword evidence="10" id="KW-0175">Coiled coil</keyword>
<evidence type="ECO:0000256" key="4">
    <source>
        <dbReference type="ARBA" id="ARBA00016304"/>
    </source>
</evidence>
<dbReference type="PANTHER" id="PTHR20903">
    <property type="entry name" value="PREFOLDIN SUBUNIT 1-RELATED"/>
    <property type="match status" value="1"/>
</dbReference>
<dbReference type="AlphaFoldDB" id="A0A147JY45"/>
<comment type="similarity">
    <text evidence="2 9">Belongs to the prefoldin subunit beta family.</text>
</comment>